<name>A0ABS0I3G2_9BACT</name>
<dbReference type="RefSeq" id="WP_196292931.1">
    <property type="nucleotide sequence ID" value="NZ_JADQDM010000004.1"/>
</dbReference>
<gene>
    <name evidence="1" type="ORF">I2H31_10165</name>
</gene>
<accession>A0ABS0I3G2</accession>
<evidence type="ECO:0008006" key="3">
    <source>
        <dbReference type="Google" id="ProtNLM"/>
    </source>
</evidence>
<sequence length="135" mass="14579">MVVSQLFNEASEILTRLLRLNHERAREELAGHIRYLRPAYQAKGNKEQGVGNTGAQATIDLALSPAPTSSIPFPTELAQQMQALRDAVAQAGQPITATQVAAGFKRLKPEKVESLLATLVALSLVRQTPESTYAA</sequence>
<evidence type="ECO:0000313" key="2">
    <source>
        <dbReference type="Proteomes" id="UP000618931"/>
    </source>
</evidence>
<proteinExistence type="predicted"/>
<keyword evidence="2" id="KW-1185">Reference proteome</keyword>
<protein>
    <recommendedName>
        <fullName evidence="3">DprA winged helix domain-containing protein</fullName>
    </recommendedName>
</protein>
<reference evidence="1 2" key="1">
    <citation type="submission" date="2020-11" db="EMBL/GenBank/DDBJ databases">
        <authorList>
            <person name="Kim M.K."/>
        </authorList>
    </citation>
    <scope>NUCLEOTIDE SEQUENCE [LARGE SCALE GENOMIC DNA]</scope>
    <source>
        <strain evidence="1 2">BT662</strain>
    </source>
</reference>
<dbReference type="EMBL" id="JADQDM010000004">
    <property type="protein sequence ID" value="MBF9221468.1"/>
    <property type="molecule type" value="Genomic_DNA"/>
</dbReference>
<comment type="caution">
    <text evidence="1">The sequence shown here is derived from an EMBL/GenBank/DDBJ whole genome shotgun (WGS) entry which is preliminary data.</text>
</comment>
<organism evidence="1 2">
    <name type="scientific">Hymenobacter ruricola</name>
    <dbReference type="NCBI Taxonomy" id="2791023"/>
    <lineage>
        <taxon>Bacteria</taxon>
        <taxon>Pseudomonadati</taxon>
        <taxon>Bacteroidota</taxon>
        <taxon>Cytophagia</taxon>
        <taxon>Cytophagales</taxon>
        <taxon>Hymenobacteraceae</taxon>
        <taxon>Hymenobacter</taxon>
    </lineage>
</organism>
<dbReference type="Proteomes" id="UP000618931">
    <property type="component" value="Unassembled WGS sequence"/>
</dbReference>
<evidence type="ECO:0000313" key="1">
    <source>
        <dbReference type="EMBL" id="MBF9221468.1"/>
    </source>
</evidence>